<evidence type="ECO:0000313" key="4">
    <source>
        <dbReference type="Proteomes" id="UP000186513"/>
    </source>
</evidence>
<reference evidence="3 4" key="1">
    <citation type="submission" date="2016-11" db="EMBL/GenBank/DDBJ databases">
        <authorList>
            <person name="Jaros S."/>
            <person name="Januszkiewicz K."/>
            <person name="Wedrychowicz H."/>
        </authorList>
    </citation>
    <scope>NUCLEOTIDE SEQUENCE [LARGE SCALE GENOMIC DNA]</scope>
    <source>
        <strain evidence="3 4">DSM 18899</strain>
    </source>
</reference>
<evidence type="ECO:0000259" key="2">
    <source>
        <dbReference type="Pfam" id="PF00497"/>
    </source>
</evidence>
<dbReference type="STRING" id="1121279.SAMN02745887_00941"/>
<gene>
    <name evidence="3" type="ORF">SAMN02745887_00941</name>
</gene>
<feature type="domain" description="Solute-binding protein family 3/N-terminal" evidence="2">
    <location>
        <begin position="40"/>
        <end position="265"/>
    </location>
</feature>
<keyword evidence="1" id="KW-0732">Signal</keyword>
<evidence type="ECO:0000256" key="1">
    <source>
        <dbReference type="ARBA" id="ARBA00022729"/>
    </source>
</evidence>
<dbReference type="Pfam" id="PF00497">
    <property type="entry name" value="SBP_bac_3"/>
    <property type="match status" value="1"/>
</dbReference>
<dbReference type="Gene3D" id="3.40.190.10">
    <property type="entry name" value="Periplasmic binding protein-like II"/>
    <property type="match status" value="2"/>
</dbReference>
<protein>
    <submittedName>
        <fullName evidence="3">Extracellular solute-binding protein, family 3</fullName>
    </submittedName>
</protein>
<sequence length="266" mass="29341">MRCQPVLASCVALSSRMARLVLLLSAVGALAGELSVCVGRQQQPPFVFNDTAGQLTGLGLDVLKAVSQQLERPTRLQSLPLARCIEELKFGRYDLALNMSSGIARRPGLLASQAYYQLRPELYALRRPNRPALPAEVWPEDLQLLRLCGLRGLSYEDFGVRSRDIDTGTNVYPELVRKLLLGRCDGLLEFRQIVAGLYLIDRETGELATSSNISRHRLRGQPDVGLHLVARSDSAGRALIASIDPVIRRLQAQGRIDTLLSAYLQP</sequence>
<name>A0A1K2HAB0_9NEIS</name>
<proteinExistence type="predicted"/>
<dbReference type="AlphaFoldDB" id="A0A1K2HAB0"/>
<dbReference type="PANTHER" id="PTHR35936">
    <property type="entry name" value="MEMBRANE-BOUND LYTIC MUREIN TRANSGLYCOSYLASE F"/>
    <property type="match status" value="1"/>
</dbReference>
<accession>A0A1K2HAB0</accession>
<dbReference type="OrthoDB" id="368476at2"/>
<dbReference type="SUPFAM" id="SSF53850">
    <property type="entry name" value="Periplasmic binding protein-like II"/>
    <property type="match status" value="1"/>
</dbReference>
<dbReference type="Proteomes" id="UP000186513">
    <property type="component" value="Unassembled WGS sequence"/>
</dbReference>
<dbReference type="PANTHER" id="PTHR35936:SF25">
    <property type="entry name" value="ABC TRANSPORTER SUBSTRATE-BINDING PROTEIN"/>
    <property type="match status" value="1"/>
</dbReference>
<dbReference type="InterPro" id="IPR001638">
    <property type="entry name" value="Solute-binding_3/MltF_N"/>
</dbReference>
<dbReference type="EMBL" id="FPKR01000003">
    <property type="protein sequence ID" value="SFZ73675.1"/>
    <property type="molecule type" value="Genomic_DNA"/>
</dbReference>
<keyword evidence="4" id="KW-1185">Reference proteome</keyword>
<evidence type="ECO:0000313" key="3">
    <source>
        <dbReference type="EMBL" id="SFZ73675.1"/>
    </source>
</evidence>
<organism evidence="3 4">
    <name type="scientific">Chitinimonas taiwanensis DSM 18899</name>
    <dbReference type="NCBI Taxonomy" id="1121279"/>
    <lineage>
        <taxon>Bacteria</taxon>
        <taxon>Pseudomonadati</taxon>
        <taxon>Pseudomonadota</taxon>
        <taxon>Betaproteobacteria</taxon>
        <taxon>Neisseriales</taxon>
        <taxon>Chitinibacteraceae</taxon>
        <taxon>Chitinimonas</taxon>
    </lineage>
</organism>